<reference evidence="2" key="1">
    <citation type="submission" date="2020-06" db="EMBL/GenBank/DDBJ databases">
        <authorList>
            <consortium name="Plant Systems Biology data submission"/>
        </authorList>
    </citation>
    <scope>NUCLEOTIDE SEQUENCE</scope>
    <source>
        <strain evidence="2">D6</strain>
    </source>
</reference>
<evidence type="ECO:0000256" key="1">
    <source>
        <dbReference type="SAM" id="MobiDB-lite"/>
    </source>
</evidence>
<name>A0A9N8EPP4_9STRA</name>
<accession>A0A9N8EPP4</accession>
<sequence length="179" mass="19550">MERRLQNQQEFHHREMLKMQQQQQTIIQQAVTQTKQALLPDMESMFERLMLKMPSIPPAPNPQPPASHSYMPGMLPPMGQQYGHPYQPQYGYQHQMTSRHNTGGHNANNTGSVYQPLQDVLMQRTGQQQEATSAANHQGSTQGTPTAPGPSPAPPPTGGFAGFSHHHPPPSGSAGGGAT</sequence>
<organism evidence="2 3">
    <name type="scientific">Seminavis robusta</name>
    <dbReference type="NCBI Taxonomy" id="568900"/>
    <lineage>
        <taxon>Eukaryota</taxon>
        <taxon>Sar</taxon>
        <taxon>Stramenopiles</taxon>
        <taxon>Ochrophyta</taxon>
        <taxon>Bacillariophyta</taxon>
        <taxon>Bacillariophyceae</taxon>
        <taxon>Bacillariophycidae</taxon>
        <taxon>Naviculales</taxon>
        <taxon>Naviculaceae</taxon>
        <taxon>Seminavis</taxon>
    </lineage>
</organism>
<gene>
    <name evidence="2" type="ORF">SEMRO_1463_G274880.1</name>
</gene>
<feature type="region of interest" description="Disordered" evidence="1">
    <location>
        <begin position="124"/>
        <end position="179"/>
    </location>
</feature>
<evidence type="ECO:0000313" key="2">
    <source>
        <dbReference type="EMBL" id="CAB9523854.1"/>
    </source>
</evidence>
<feature type="compositionally biased region" description="Low complexity" evidence="1">
    <location>
        <begin position="80"/>
        <end position="111"/>
    </location>
</feature>
<comment type="caution">
    <text evidence="2">The sequence shown here is derived from an EMBL/GenBank/DDBJ whole genome shotgun (WGS) entry which is preliminary data.</text>
</comment>
<dbReference type="EMBL" id="CAICTM010001461">
    <property type="protein sequence ID" value="CAB9523854.1"/>
    <property type="molecule type" value="Genomic_DNA"/>
</dbReference>
<feature type="compositionally biased region" description="Polar residues" evidence="1">
    <location>
        <begin position="124"/>
        <end position="137"/>
    </location>
</feature>
<proteinExistence type="predicted"/>
<dbReference type="Proteomes" id="UP001153069">
    <property type="component" value="Unassembled WGS sequence"/>
</dbReference>
<protein>
    <submittedName>
        <fullName evidence="2">Uncharacterized protein</fullName>
    </submittedName>
</protein>
<feature type="region of interest" description="Disordered" evidence="1">
    <location>
        <begin position="80"/>
        <end position="112"/>
    </location>
</feature>
<dbReference type="AlphaFoldDB" id="A0A9N8EPP4"/>
<feature type="compositionally biased region" description="Pro residues" evidence="1">
    <location>
        <begin position="147"/>
        <end position="157"/>
    </location>
</feature>
<evidence type="ECO:0000313" key="3">
    <source>
        <dbReference type="Proteomes" id="UP001153069"/>
    </source>
</evidence>
<keyword evidence="3" id="KW-1185">Reference proteome</keyword>